<evidence type="ECO:0000313" key="1">
    <source>
        <dbReference type="EMBL" id="KAJ8619913.1"/>
    </source>
</evidence>
<evidence type="ECO:0000313" key="2">
    <source>
        <dbReference type="Proteomes" id="UP001234297"/>
    </source>
</evidence>
<dbReference type="EMBL" id="CM056817">
    <property type="protein sequence ID" value="KAJ8619913.1"/>
    <property type="molecule type" value="Genomic_DNA"/>
</dbReference>
<accession>A0ACC2KFQ1</accession>
<comment type="caution">
    <text evidence="1">The sequence shown here is derived from an EMBL/GenBank/DDBJ whole genome shotgun (WGS) entry which is preliminary data.</text>
</comment>
<keyword evidence="2" id="KW-1185">Reference proteome</keyword>
<proteinExistence type="predicted"/>
<name>A0ACC2KFQ1_PERAE</name>
<protein>
    <submittedName>
        <fullName evidence="1">Uncharacterized protein</fullName>
    </submittedName>
</protein>
<reference evidence="1 2" key="1">
    <citation type="journal article" date="2022" name="Hortic Res">
        <title>A haplotype resolved chromosomal level avocado genome allows analysis of novel avocado genes.</title>
        <authorList>
            <person name="Nath O."/>
            <person name="Fletcher S.J."/>
            <person name="Hayward A."/>
            <person name="Shaw L.M."/>
            <person name="Masouleh A.K."/>
            <person name="Furtado A."/>
            <person name="Henry R.J."/>
            <person name="Mitter N."/>
        </authorList>
    </citation>
    <scope>NUCLEOTIDE SEQUENCE [LARGE SCALE GENOMIC DNA]</scope>
    <source>
        <strain evidence="2">cv. Hass</strain>
    </source>
</reference>
<dbReference type="Proteomes" id="UP001234297">
    <property type="component" value="Chromosome 9"/>
</dbReference>
<sequence length="342" mass="37975">MERARMPFLNGGEDVGYVVHWTDARSRSQLPGYSMGTYHHIQVHIYLMLIIYSIIPLVANSSYADIPAYSNKESRKQNIFGCWPCSRKHVLKYYYDQRDILLESDSQGVLEQEVPSLDSCNGLAHNLISIPRLSVLRRHLIGEGSHRRLHSSMRFDFQSDADSILSLSSCEAVIIERLPLGVFADPFELQHLVQRGVFVDAAVFGDTNLELPSALSNLSAVEIHLGIHDLISSHHKGVEISLELPLHARYPPLDGSGGYSRVDMGLPDVLMHCVLGKERGKHCLWVSIAHEGFIPDEVPIWQIPCGSSAHSGFVSTVTFASAFVSVLVIVLAARSYSTSTLE</sequence>
<gene>
    <name evidence="1" type="ORF">MRB53_028442</name>
</gene>
<organism evidence="1 2">
    <name type="scientific">Persea americana</name>
    <name type="common">Avocado</name>
    <dbReference type="NCBI Taxonomy" id="3435"/>
    <lineage>
        <taxon>Eukaryota</taxon>
        <taxon>Viridiplantae</taxon>
        <taxon>Streptophyta</taxon>
        <taxon>Embryophyta</taxon>
        <taxon>Tracheophyta</taxon>
        <taxon>Spermatophyta</taxon>
        <taxon>Magnoliopsida</taxon>
        <taxon>Magnoliidae</taxon>
        <taxon>Laurales</taxon>
        <taxon>Lauraceae</taxon>
        <taxon>Persea</taxon>
    </lineage>
</organism>